<dbReference type="PANTHER" id="PTHR13158:SF5">
    <property type="entry name" value="NAD KINASE 2, MITOCHONDRIAL"/>
    <property type="match status" value="1"/>
</dbReference>
<dbReference type="InParanoid" id="A0A2S8SVP4"/>
<name>A0A2S8SVP4_9BACT</name>
<dbReference type="InterPro" id="IPR017437">
    <property type="entry name" value="ATP-NAD_kinase_PpnK-typ_C"/>
</dbReference>
<dbReference type="PANTHER" id="PTHR13158">
    <property type="match status" value="1"/>
</dbReference>
<comment type="caution">
    <text evidence="1">The sequence shown here is derived from an EMBL/GenBank/DDBJ whole genome shotgun (WGS) entry which is preliminary data.</text>
</comment>
<evidence type="ECO:0000313" key="2">
    <source>
        <dbReference type="Proteomes" id="UP000237684"/>
    </source>
</evidence>
<evidence type="ECO:0000313" key="1">
    <source>
        <dbReference type="EMBL" id="PQV64861.1"/>
    </source>
</evidence>
<dbReference type="RefSeq" id="WP_105482880.1">
    <property type="nucleotide sequence ID" value="NZ_NIGF01000003.1"/>
</dbReference>
<dbReference type="Gene3D" id="3.40.50.10330">
    <property type="entry name" value="Probable inorganic polyphosphate/atp-NAD kinase, domain 1"/>
    <property type="match status" value="1"/>
</dbReference>
<dbReference type="AlphaFoldDB" id="A0A2S8SVP4"/>
<dbReference type="InterPro" id="IPR016064">
    <property type="entry name" value="NAD/diacylglycerol_kinase_sf"/>
</dbReference>
<accession>A0A2S8SVP4</accession>
<dbReference type="GO" id="GO:0019674">
    <property type="term" value="P:NAD+ metabolic process"/>
    <property type="evidence" value="ECO:0007669"/>
    <property type="project" value="InterPro"/>
</dbReference>
<organism evidence="1 2">
    <name type="scientific">Abditibacterium utsteinense</name>
    <dbReference type="NCBI Taxonomy" id="1960156"/>
    <lineage>
        <taxon>Bacteria</taxon>
        <taxon>Pseudomonadati</taxon>
        <taxon>Abditibacteriota</taxon>
        <taxon>Abditibacteriia</taxon>
        <taxon>Abditibacteriales</taxon>
        <taxon>Abditibacteriaceae</taxon>
        <taxon>Abditibacterium</taxon>
    </lineage>
</organism>
<gene>
    <name evidence="1" type="ORF">B1R32_103128</name>
</gene>
<dbReference type="EMBL" id="NIGF01000003">
    <property type="protein sequence ID" value="PQV64861.1"/>
    <property type="molecule type" value="Genomic_DNA"/>
</dbReference>
<dbReference type="Proteomes" id="UP000237684">
    <property type="component" value="Unassembled WGS sequence"/>
</dbReference>
<sequence>MATVEKIVVITRRTALEELIERHSSRGQARFYIESRGASFGEYEAAHNAYKAAEKSLKADLPRGVRVQWIERDFLPTFTFGASDLVVTIGADGLVVNAAKYLDAQSLLAFNPDPTRIDGVLVPFPIWQAKWVLERAAQGQGSVEKLTMAQASLNDGQTLLALNDLFIGRRGHASARYRLIIGRESEEQSSSGVIVSTGAGSTGWLRSVLTGAGRILEDFAPTPEVQSASQAAQNDFRFGWSEQKLQFSVREPFVSKTSGARLVFGEIAGRGALEIVSLMPQDGVIFSDGIESDALEFNSGAIAHIAVASRALHLVTQV</sequence>
<protein>
    <recommendedName>
        <fullName evidence="3">NAD kinase</fullName>
    </recommendedName>
</protein>
<dbReference type="Gene3D" id="2.60.200.30">
    <property type="entry name" value="Probable inorganic polyphosphate/atp-NAD kinase, domain 2"/>
    <property type="match status" value="1"/>
</dbReference>
<evidence type="ECO:0008006" key="3">
    <source>
        <dbReference type="Google" id="ProtNLM"/>
    </source>
</evidence>
<dbReference type="GO" id="GO:0003951">
    <property type="term" value="F:NAD+ kinase activity"/>
    <property type="evidence" value="ECO:0007669"/>
    <property type="project" value="InterPro"/>
</dbReference>
<reference evidence="1 2" key="1">
    <citation type="journal article" date="2018" name="Syst. Appl. Microbiol.">
        <title>Abditibacterium utsteinense sp. nov., the first cultivated member of candidate phylum FBP, isolated from ice-free Antarctic soil samples.</title>
        <authorList>
            <person name="Tahon G."/>
            <person name="Tytgat B."/>
            <person name="Lebbe L."/>
            <person name="Carlier A."/>
            <person name="Willems A."/>
        </authorList>
    </citation>
    <scope>NUCLEOTIDE SEQUENCE [LARGE SCALE GENOMIC DNA]</scope>
    <source>
        <strain evidence="1 2">LMG 29911</strain>
    </source>
</reference>
<dbReference type="SUPFAM" id="SSF111331">
    <property type="entry name" value="NAD kinase/diacylglycerol kinase-like"/>
    <property type="match status" value="1"/>
</dbReference>
<dbReference type="OrthoDB" id="1889537at2"/>
<keyword evidence="2" id="KW-1185">Reference proteome</keyword>
<dbReference type="InterPro" id="IPR017438">
    <property type="entry name" value="ATP-NAD_kinase_N"/>
</dbReference>
<proteinExistence type="predicted"/>